<dbReference type="GO" id="GO:0003677">
    <property type="term" value="F:DNA binding"/>
    <property type="evidence" value="ECO:0007669"/>
    <property type="project" value="InterPro"/>
</dbReference>
<dbReference type="PANTHER" id="PTHR13100:SF10">
    <property type="entry name" value="CELL GROWTH-REGULATING NUCLEOLAR PROTEIN"/>
    <property type="match status" value="1"/>
</dbReference>
<evidence type="ECO:0000256" key="5">
    <source>
        <dbReference type="ARBA" id="ARBA00022833"/>
    </source>
</evidence>
<dbReference type="GO" id="GO:0005730">
    <property type="term" value="C:nucleolus"/>
    <property type="evidence" value="ECO:0007669"/>
    <property type="project" value="TreeGrafter"/>
</dbReference>
<feature type="compositionally biased region" description="Basic and acidic residues" evidence="7">
    <location>
        <begin position="164"/>
        <end position="178"/>
    </location>
</feature>
<evidence type="ECO:0000256" key="6">
    <source>
        <dbReference type="ARBA" id="ARBA00023242"/>
    </source>
</evidence>
<evidence type="ECO:0000256" key="2">
    <source>
        <dbReference type="ARBA" id="ARBA00022723"/>
    </source>
</evidence>
<name>A0A0D0ABJ3_9AGAM</name>
<dbReference type="GO" id="GO:0000122">
    <property type="term" value="P:negative regulation of transcription by RNA polymerase II"/>
    <property type="evidence" value="ECO:0007669"/>
    <property type="project" value="TreeGrafter"/>
</dbReference>
<keyword evidence="6" id="KW-0539">Nucleus</keyword>
<feature type="compositionally biased region" description="Basic residues" evidence="7">
    <location>
        <begin position="187"/>
        <end position="205"/>
    </location>
</feature>
<dbReference type="OrthoDB" id="21474at2759"/>
<keyword evidence="4" id="KW-0863">Zinc-finger</keyword>
<keyword evidence="3" id="KW-0677">Repeat</keyword>
<dbReference type="InterPro" id="IPR036236">
    <property type="entry name" value="Znf_C2H2_sf"/>
</dbReference>
<dbReference type="EMBL" id="KN835357">
    <property type="protein sequence ID" value="KIK39131.1"/>
    <property type="molecule type" value="Genomic_DNA"/>
</dbReference>
<keyword evidence="10" id="KW-1185">Reference proteome</keyword>
<dbReference type="GO" id="GO:0006364">
    <property type="term" value="P:rRNA processing"/>
    <property type="evidence" value="ECO:0007669"/>
    <property type="project" value="TreeGrafter"/>
</dbReference>
<comment type="subcellular location">
    <subcellularLocation>
        <location evidence="1">Nucleus</location>
    </subcellularLocation>
</comment>
<feature type="compositionally biased region" description="Polar residues" evidence="7">
    <location>
        <begin position="115"/>
        <end position="134"/>
    </location>
</feature>
<dbReference type="InterPro" id="IPR014898">
    <property type="entry name" value="Znf_C2H2_LYAR"/>
</dbReference>
<keyword evidence="2" id="KW-0479">Metal-binding</keyword>
<sequence>MVSFQCHSSYLLPCISRITLTPTHPGCSDVVKKPKLNQHHSFCHAAFDCIDCSTTFHTPAEYQGHTSCVTEAEKYQKTMYKGPRSAGTWGAAPRENGRNGFQSYGGYQARPPNRYQATGANGTPLGTPQRMSPMTVTPPEPSVIPPKPIEAQPPKDSAPAPETTEIKSQKKSKSESKKISLLSSQHLRLHLYHLKRRRRRKRTRNTKSPLRTL</sequence>
<evidence type="ECO:0000313" key="10">
    <source>
        <dbReference type="Proteomes" id="UP000054485"/>
    </source>
</evidence>
<gene>
    <name evidence="9" type="ORF">CY34DRAFT_349509</name>
</gene>
<dbReference type="Pfam" id="PF08790">
    <property type="entry name" value="zf-LYAR"/>
    <property type="match status" value="1"/>
</dbReference>
<dbReference type="Gene3D" id="3.30.1490.490">
    <property type="match status" value="1"/>
</dbReference>
<dbReference type="SUPFAM" id="SSF57667">
    <property type="entry name" value="beta-beta-alpha zinc fingers"/>
    <property type="match status" value="1"/>
</dbReference>
<evidence type="ECO:0000259" key="8">
    <source>
        <dbReference type="Pfam" id="PF08790"/>
    </source>
</evidence>
<reference evidence="9 10" key="1">
    <citation type="submission" date="2014-04" db="EMBL/GenBank/DDBJ databases">
        <authorList>
            <consortium name="DOE Joint Genome Institute"/>
            <person name="Kuo A."/>
            <person name="Ruytinx J."/>
            <person name="Rineau F."/>
            <person name="Colpaert J."/>
            <person name="Kohler A."/>
            <person name="Nagy L.G."/>
            <person name="Floudas D."/>
            <person name="Copeland A."/>
            <person name="Barry K.W."/>
            <person name="Cichocki N."/>
            <person name="Veneault-Fourrey C."/>
            <person name="LaButti K."/>
            <person name="Lindquist E.A."/>
            <person name="Lipzen A."/>
            <person name="Lundell T."/>
            <person name="Morin E."/>
            <person name="Murat C."/>
            <person name="Sun H."/>
            <person name="Tunlid A."/>
            <person name="Henrissat B."/>
            <person name="Grigoriev I.V."/>
            <person name="Hibbett D.S."/>
            <person name="Martin F."/>
            <person name="Nordberg H.P."/>
            <person name="Cantor M.N."/>
            <person name="Hua S.X."/>
        </authorList>
    </citation>
    <scope>NUCLEOTIDE SEQUENCE [LARGE SCALE GENOMIC DNA]</scope>
    <source>
        <strain evidence="9 10">UH-Slu-Lm8-n1</strain>
    </source>
</reference>
<dbReference type="InParanoid" id="A0A0D0ABJ3"/>
<accession>A0A0D0ABJ3</accession>
<evidence type="ECO:0000256" key="3">
    <source>
        <dbReference type="ARBA" id="ARBA00022737"/>
    </source>
</evidence>
<evidence type="ECO:0000256" key="7">
    <source>
        <dbReference type="SAM" id="MobiDB-lite"/>
    </source>
</evidence>
<keyword evidence="5" id="KW-0862">Zinc</keyword>
<dbReference type="InterPro" id="IPR039999">
    <property type="entry name" value="LYAR"/>
</dbReference>
<dbReference type="PANTHER" id="PTHR13100">
    <property type="entry name" value="CELL GROWTH-REGULATING NUCLEOLAR PROTEIN LYAR"/>
    <property type="match status" value="1"/>
</dbReference>
<feature type="compositionally biased region" description="Pro residues" evidence="7">
    <location>
        <begin position="136"/>
        <end position="148"/>
    </location>
</feature>
<dbReference type="GO" id="GO:0008270">
    <property type="term" value="F:zinc ion binding"/>
    <property type="evidence" value="ECO:0007669"/>
    <property type="project" value="UniProtKB-KW"/>
</dbReference>
<feature type="domain" description="Zinc finger C2H2 LYAR-type" evidence="8">
    <location>
        <begin position="47"/>
        <end position="75"/>
    </location>
</feature>
<evidence type="ECO:0000256" key="4">
    <source>
        <dbReference type="ARBA" id="ARBA00022771"/>
    </source>
</evidence>
<evidence type="ECO:0000313" key="9">
    <source>
        <dbReference type="EMBL" id="KIK39131.1"/>
    </source>
</evidence>
<protein>
    <recommendedName>
        <fullName evidence="8">Zinc finger C2H2 LYAR-type domain-containing protein</fullName>
    </recommendedName>
</protein>
<evidence type="ECO:0000256" key="1">
    <source>
        <dbReference type="ARBA" id="ARBA00004123"/>
    </source>
</evidence>
<proteinExistence type="predicted"/>
<reference evidence="10" key="2">
    <citation type="submission" date="2015-01" db="EMBL/GenBank/DDBJ databases">
        <title>Evolutionary Origins and Diversification of the Mycorrhizal Mutualists.</title>
        <authorList>
            <consortium name="DOE Joint Genome Institute"/>
            <consortium name="Mycorrhizal Genomics Consortium"/>
            <person name="Kohler A."/>
            <person name="Kuo A."/>
            <person name="Nagy L.G."/>
            <person name="Floudas D."/>
            <person name="Copeland A."/>
            <person name="Barry K.W."/>
            <person name="Cichocki N."/>
            <person name="Veneault-Fourrey C."/>
            <person name="LaButti K."/>
            <person name="Lindquist E.A."/>
            <person name="Lipzen A."/>
            <person name="Lundell T."/>
            <person name="Morin E."/>
            <person name="Murat C."/>
            <person name="Riley R."/>
            <person name="Ohm R."/>
            <person name="Sun H."/>
            <person name="Tunlid A."/>
            <person name="Henrissat B."/>
            <person name="Grigoriev I.V."/>
            <person name="Hibbett D.S."/>
            <person name="Martin F."/>
        </authorList>
    </citation>
    <scope>NUCLEOTIDE SEQUENCE [LARGE SCALE GENOMIC DNA]</scope>
    <source>
        <strain evidence="10">UH-Slu-Lm8-n1</strain>
    </source>
</reference>
<dbReference type="AlphaFoldDB" id="A0A0D0ABJ3"/>
<feature type="region of interest" description="Disordered" evidence="7">
    <location>
        <begin position="103"/>
        <end position="213"/>
    </location>
</feature>
<organism evidence="9 10">
    <name type="scientific">Suillus luteus UH-Slu-Lm8-n1</name>
    <dbReference type="NCBI Taxonomy" id="930992"/>
    <lineage>
        <taxon>Eukaryota</taxon>
        <taxon>Fungi</taxon>
        <taxon>Dikarya</taxon>
        <taxon>Basidiomycota</taxon>
        <taxon>Agaricomycotina</taxon>
        <taxon>Agaricomycetes</taxon>
        <taxon>Agaricomycetidae</taxon>
        <taxon>Boletales</taxon>
        <taxon>Suillineae</taxon>
        <taxon>Suillaceae</taxon>
        <taxon>Suillus</taxon>
    </lineage>
</organism>
<dbReference type="HOGENOM" id="CLU_1295156_0_0_1"/>
<dbReference type="STRING" id="930992.A0A0D0ABJ3"/>
<dbReference type="Proteomes" id="UP000054485">
    <property type="component" value="Unassembled WGS sequence"/>
</dbReference>